<dbReference type="InterPro" id="IPR004299">
    <property type="entry name" value="MBOAT_fam"/>
</dbReference>
<feature type="transmembrane region" description="Helical" evidence="19">
    <location>
        <begin position="432"/>
        <end position="453"/>
    </location>
</feature>
<keyword evidence="11 19" id="KW-0472">Membrane</keyword>
<dbReference type="PANTHER" id="PTHR13906:SF14">
    <property type="entry name" value="LYSOPHOSPHOLIPID ACYLTRANSFERASE 5"/>
    <property type="match status" value="1"/>
</dbReference>
<feature type="transmembrane region" description="Helical" evidence="19">
    <location>
        <begin position="83"/>
        <end position="99"/>
    </location>
</feature>
<feature type="transmembrane region" description="Helical" evidence="19">
    <location>
        <begin position="43"/>
        <end position="71"/>
    </location>
</feature>
<dbReference type="GO" id="GO:0016020">
    <property type="term" value="C:membrane"/>
    <property type="evidence" value="ECO:0007669"/>
    <property type="project" value="UniProtKB-SubCell"/>
</dbReference>
<organism evidence="20">
    <name type="scientific">Sarcoptes scabiei</name>
    <name type="common">Itch mite</name>
    <name type="synonym">Acarus scabiei</name>
    <dbReference type="NCBI Taxonomy" id="52283"/>
    <lineage>
        <taxon>Eukaryota</taxon>
        <taxon>Metazoa</taxon>
        <taxon>Ecdysozoa</taxon>
        <taxon>Arthropoda</taxon>
        <taxon>Chelicerata</taxon>
        <taxon>Arachnida</taxon>
        <taxon>Acari</taxon>
        <taxon>Acariformes</taxon>
        <taxon>Sarcoptiformes</taxon>
        <taxon>Astigmata</taxon>
        <taxon>Psoroptidia</taxon>
        <taxon>Sarcoptoidea</taxon>
        <taxon>Sarcoptidae</taxon>
        <taxon>Sarcoptinae</taxon>
        <taxon>Sarcoptes</taxon>
    </lineage>
</organism>
<dbReference type="GO" id="GO:0047184">
    <property type="term" value="F:1-acylglycerophosphocholine O-acyltransferase activity"/>
    <property type="evidence" value="ECO:0007669"/>
    <property type="project" value="UniProtKB-EC"/>
</dbReference>
<evidence type="ECO:0000256" key="7">
    <source>
        <dbReference type="ARBA" id="ARBA00022692"/>
    </source>
</evidence>
<dbReference type="InterPro" id="IPR049941">
    <property type="entry name" value="LPLAT_7/PORCN-like"/>
</dbReference>
<evidence type="ECO:0000256" key="4">
    <source>
        <dbReference type="ARBA" id="ARBA00010323"/>
    </source>
</evidence>
<evidence type="ECO:0000313" key="22">
    <source>
        <dbReference type="Proteomes" id="UP000070412"/>
    </source>
</evidence>
<evidence type="ECO:0000256" key="10">
    <source>
        <dbReference type="ARBA" id="ARBA00023098"/>
    </source>
</evidence>
<reference evidence="21" key="3">
    <citation type="submission" date="2022-06" db="UniProtKB">
        <authorList>
            <consortium name="EnsemblMetazoa"/>
        </authorList>
    </citation>
    <scope>IDENTIFICATION</scope>
</reference>
<reference evidence="22" key="1">
    <citation type="journal article" date="2020" name="PLoS Negl. Trop. Dis.">
        <title>High-quality nuclear genome for Sarcoptes scabiei-A critical resource for a neglected parasite.</title>
        <authorList>
            <person name="Korhonen P.K."/>
            <person name="Gasser R.B."/>
            <person name="Ma G."/>
            <person name="Wang T."/>
            <person name="Stroehlein A.J."/>
            <person name="Young N.D."/>
            <person name="Ang C.S."/>
            <person name="Fernando D.D."/>
            <person name="Lu H.C."/>
            <person name="Taylor S."/>
            <person name="Reynolds S.L."/>
            <person name="Mofiz E."/>
            <person name="Najaraj S.H."/>
            <person name="Gowda H."/>
            <person name="Madugundu A."/>
            <person name="Renuse S."/>
            <person name="Holt D."/>
            <person name="Pandey A."/>
            <person name="Papenfuss A.T."/>
            <person name="Fischer K."/>
        </authorList>
    </citation>
    <scope>NUCLEOTIDE SEQUENCE [LARGE SCALE GENOMIC DNA]</scope>
</reference>
<comment type="similarity">
    <text evidence="4">Belongs to the membrane-bound acyltransferase family.</text>
</comment>
<name>A0A834VAD5_SARSC</name>
<evidence type="ECO:0000256" key="2">
    <source>
        <dbReference type="ARBA" id="ARBA00004240"/>
    </source>
</evidence>
<accession>A0A834VAD5</accession>
<sequence length="461" mass="53573">MDPEKFQSDSRKLLITGFICYLLALIYNLFLVKKSTTIKQICLIVAGLLICIYNFSLHSIHSLVVGCSVWISIKFLGPSKLMVANNFVLSMTYLFYGYYQKYISKSKGFTWTMPQCVLTLSMIALSFDVYDGHISRKKSSTTLKTNDNSVIPMSQDETMIYHTPSLIEILSKIYFPPTFMIGPLLSFKHYLQYIESKQSFLAIFWKQSILRLSIGLIYLLFFKIGQTYLPEEYFFTENFKSSNLLFKLSIIAVANKLILCKYISAWLISEGACILFGVSRNPKTNALDRCCNVSLLHYETTATFRGVIESFNITTNRFVAKYIYKRLKWLKSKTLSQTISLFFLAIWHGLYLGYYNTFALELIVTRMESDIANQVIKLRIKNGRFNQFLNQTSARWIIYVLMRLHVIYTLSYCFLSFAILDYDRWTSVLADIYYCGHFVYSVWFIMSTANYLLRSQSKNAK</sequence>
<evidence type="ECO:0000256" key="14">
    <source>
        <dbReference type="ARBA" id="ARBA00023315"/>
    </source>
</evidence>
<dbReference type="GO" id="GO:0071617">
    <property type="term" value="F:lysophospholipid acyltransferase activity"/>
    <property type="evidence" value="ECO:0007669"/>
    <property type="project" value="TreeGrafter"/>
</dbReference>
<proteinExistence type="inferred from homology"/>
<dbReference type="Pfam" id="PF03062">
    <property type="entry name" value="MBOAT"/>
    <property type="match status" value="1"/>
</dbReference>
<evidence type="ECO:0000256" key="1">
    <source>
        <dbReference type="ARBA" id="ARBA00004141"/>
    </source>
</evidence>
<feature type="transmembrane region" description="Helical" evidence="19">
    <location>
        <begin position="335"/>
        <end position="354"/>
    </location>
</feature>
<evidence type="ECO:0000256" key="19">
    <source>
        <dbReference type="SAM" id="Phobius"/>
    </source>
</evidence>
<keyword evidence="5" id="KW-0444">Lipid biosynthesis</keyword>
<evidence type="ECO:0000256" key="18">
    <source>
        <dbReference type="ARBA" id="ARBA00039721"/>
    </source>
</evidence>
<evidence type="ECO:0000313" key="21">
    <source>
        <dbReference type="EnsemblMetazoa" id="KAF7487934.1"/>
    </source>
</evidence>
<evidence type="ECO:0000256" key="16">
    <source>
        <dbReference type="ARBA" id="ARBA00026120"/>
    </source>
</evidence>
<evidence type="ECO:0000256" key="13">
    <source>
        <dbReference type="ARBA" id="ARBA00023264"/>
    </source>
</evidence>
<feature type="transmembrane region" description="Helical" evidence="19">
    <location>
        <begin position="396"/>
        <end position="420"/>
    </location>
</feature>
<keyword evidence="13" id="KW-1208">Phospholipid metabolism</keyword>
<evidence type="ECO:0000256" key="17">
    <source>
        <dbReference type="ARBA" id="ARBA00038923"/>
    </source>
</evidence>
<dbReference type="EC" id="2.3.1.n6" evidence="17"/>
<dbReference type="EnsemblMetazoa" id="SSS_7673s_mrna">
    <property type="protein sequence ID" value="KAF7487934.1"/>
    <property type="gene ID" value="SSS_7673"/>
</dbReference>
<dbReference type="PANTHER" id="PTHR13906">
    <property type="entry name" value="PORCUPINE"/>
    <property type="match status" value="1"/>
</dbReference>
<evidence type="ECO:0000256" key="9">
    <source>
        <dbReference type="ARBA" id="ARBA00022989"/>
    </source>
</evidence>
<keyword evidence="10" id="KW-0443">Lipid metabolism</keyword>
<keyword evidence="9 19" id="KW-1133">Transmembrane helix</keyword>
<evidence type="ECO:0000256" key="3">
    <source>
        <dbReference type="ARBA" id="ARBA00005074"/>
    </source>
</evidence>
<evidence type="ECO:0000256" key="12">
    <source>
        <dbReference type="ARBA" id="ARBA00023209"/>
    </source>
</evidence>
<keyword evidence="12" id="KW-0594">Phospholipid biosynthesis</keyword>
<evidence type="ECO:0000256" key="5">
    <source>
        <dbReference type="ARBA" id="ARBA00022516"/>
    </source>
</evidence>
<evidence type="ECO:0000313" key="20">
    <source>
        <dbReference type="EMBL" id="KAF7487934.1"/>
    </source>
</evidence>
<dbReference type="OrthoDB" id="5974730at2759"/>
<dbReference type="GO" id="GO:0006656">
    <property type="term" value="P:phosphatidylcholine biosynthetic process"/>
    <property type="evidence" value="ECO:0007669"/>
    <property type="project" value="TreeGrafter"/>
</dbReference>
<dbReference type="EC" id="2.3.1.23" evidence="16"/>
<keyword evidence="14 20" id="KW-0012">Acyltransferase</keyword>
<feature type="transmembrane region" description="Helical" evidence="19">
    <location>
        <begin position="203"/>
        <end position="224"/>
    </location>
</feature>
<dbReference type="Proteomes" id="UP000070412">
    <property type="component" value="Unassembled WGS sequence"/>
</dbReference>
<dbReference type="EMBL" id="WVUK01000066">
    <property type="protein sequence ID" value="KAF7487934.1"/>
    <property type="molecule type" value="Genomic_DNA"/>
</dbReference>
<protein>
    <recommendedName>
        <fullName evidence="18">Lysophospholipid acyltransferase 5</fullName>
        <ecNumber evidence="16">2.3.1.23</ecNumber>
        <ecNumber evidence="17">2.3.1.n6</ecNumber>
    </recommendedName>
</protein>
<comment type="subcellular location">
    <subcellularLocation>
        <location evidence="2">Endoplasmic reticulum</location>
    </subcellularLocation>
    <subcellularLocation>
        <location evidence="1">Membrane</location>
        <topology evidence="1">Multi-pass membrane protein</topology>
    </subcellularLocation>
</comment>
<keyword evidence="6 20" id="KW-0808">Transferase</keyword>
<comment type="pathway">
    <text evidence="15">Phospholipid metabolism.</text>
</comment>
<feature type="transmembrane region" description="Helical" evidence="19">
    <location>
        <begin position="12"/>
        <end position="31"/>
    </location>
</feature>
<evidence type="ECO:0000256" key="11">
    <source>
        <dbReference type="ARBA" id="ARBA00023136"/>
    </source>
</evidence>
<gene>
    <name evidence="20" type="ORF">SSS_7673</name>
</gene>
<keyword evidence="22" id="KW-1185">Reference proteome</keyword>
<evidence type="ECO:0000256" key="8">
    <source>
        <dbReference type="ARBA" id="ARBA00022824"/>
    </source>
</evidence>
<dbReference type="AlphaFoldDB" id="A0A834VAD5"/>
<dbReference type="GO" id="GO:0005783">
    <property type="term" value="C:endoplasmic reticulum"/>
    <property type="evidence" value="ECO:0007669"/>
    <property type="project" value="UniProtKB-SubCell"/>
</dbReference>
<reference evidence="20" key="2">
    <citation type="submission" date="2020-01" db="EMBL/GenBank/DDBJ databases">
        <authorList>
            <person name="Korhonen P.K.K."/>
            <person name="Guangxu M.G."/>
            <person name="Wang T.W."/>
            <person name="Stroehlein A.J.S."/>
            <person name="Young N.D."/>
            <person name="Ang C.-S.A."/>
            <person name="Fernando D.W.F."/>
            <person name="Lu H.L."/>
            <person name="Taylor S.T."/>
            <person name="Ehtesham M.E.M."/>
            <person name="Najaraj S.H.N."/>
            <person name="Harsha G.H.G."/>
            <person name="Madugundu A.M."/>
            <person name="Renuse S.R."/>
            <person name="Holt D.H."/>
            <person name="Pandey A.P."/>
            <person name="Papenfuss A.P."/>
            <person name="Gasser R.B.G."/>
            <person name="Fischer K.F."/>
        </authorList>
    </citation>
    <scope>NUCLEOTIDE SEQUENCE</scope>
    <source>
        <strain evidence="20">SSS_KF_BRIS2020</strain>
    </source>
</reference>
<keyword evidence="8" id="KW-0256">Endoplasmic reticulum</keyword>
<keyword evidence="7 19" id="KW-0812">Transmembrane</keyword>
<comment type="pathway">
    <text evidence="3">Lipid metabolism; phospholipid metabolism.</text>
</comment>
<dbReference type="GO" id="GO:0030258">
    <property type="term" value="P:lipid modification"/>
    <property type="evidence" value="ECO:0007669"/>
    <property type="project" value="TreeGrafter"/>
</dbReference>
<evidence type="ECO:0000256" key="15">
    <source>
        <dbReference type="ARBA" id="ARBA00025707"/>
    </source>
</evidence>
<evidence type="ECO:0000256" key="6">
    <source>
        <dbReference type="ARBA" id="ARBA00022679"/>
    </source>
</evidence>